<accession>I7MJ94</accession>
<keyword evidence="3" id="KW-0687">Ribonucleoprotein</keyword>
<dbReference type="SMR" id="I7MJ94"/>
<keyword evidence="5" id="KW-1185">Reference proteome</keyword>
<dbReference type="FunCoup" id="I7MJ94">
    <property type="interactions" value="445"/>
</dbReference>
<protein>
    <submittedName>
        <fullName evidence="4">60S ribosomal protein L27</fullName>
    </submittedName>
</protein>
<dbReference type="FunFam" id="2.30.30.770:FF:000001">
    <property type="entry name" value="60S ribosomal protein L27"/>
    <property type="match status" value="1"/>
</dbReference>
<name>I7MJ94_TETTS</name>
<dbReference type="RefSeq" id="XP_001026252.2">
    <property type="nucleotide sequence ID" value="XM_001026252.2"/>
</dbReference>
<organism evidence="4 5">
    <name type="scientific">Tetrahymena thermophila (strain SB210)</name>
    <dbReference type="NCBI Taxonomy" id="312017"/>
    <lineage>
        <taxon>Eukaryota</taxon>
        <taxon>Sar</taxon>
        <taxon>Alveolata</taxon>
        <taxon>Ciliophora</taxon>
        <taxon>Intramacronucleata</taxon>
        <taxon>Oligohymenophorea</taxon>
        <taxon>Hymenostomatida</taxon>
        <taxon>Tetrahymenina</taxon>
        <taxon>Tetrahymenidae</taxon>
        <taxon>Tetrahymena</taxon>
    </lineage>
</organism>
<keyword evidence="2 4" id="KW-0689">Ribosomal protein</keyword>
<evidence type="ECO:0000256" key="1">
    <source>
        <dbReference type="ARBA" id="ARBA00009124"/>
    </source>
</evidence>
<dbReference type="InParanoid" id="I7MJ94"/>
<dbReference type="STRING" id="312017.I7MJ94"/>
<dbReference type="EMBL" id="GG662313">
    <property type="protein sequence ID" value="EAS06007.2"/>
    <property type="molecule type" value="Genomic_DNA"/>
</dbReference>
<dbReference type="CDD" id="cd06090">
    <property type="entry name" value="KOW_RPL27"/>
    <property type="match status" value="1"/>
</dbReference>
<dbReference type="KEGG" id="tet:TTHERM_00780960"/>
<sequence length="144" mass="16728">MAKFLKYGRVVILLQGRFAGKKAVIVKSSEDGTKDRKFGHVLVAGVERSPKKVTKRMGSKKIQKRTSVKPFIKYVNLNHIMPTRYSVKELCDFKELVKEDKIKNNAKSEVRDTLKKVFVEKYRTINPEEKSASHTKFFFSKLRF</sequence>
<evidence type="ECO:0000256" key="3">
    <source>
        <dbReference type="ARBA" id="ARBA00023274"/>
    </source>
</evidence>
<comment type="similarity">
    <text evidence="1">Belongs to the eukaryotic ribosomal protein eL27 family.</text>
</comment>
<evidence type="ECO:0000256" key="2">
    <source>
        <dbReference type="ARBA" id="ARBA00022980"/>
    </source>
</evidence>
<evidence type="ECO:0000313" key="5">
    <source>
        <dbReference type="Proteomes" id="UP000009168"/>
    </source>
</evidence>
<evidence type="ECO:0000313" key="4">
    <source>
        <dbReference type="EMBL" id="EAS06007.2"/>
    </source>
</evidence>
<dbReference type="GO" id="GO:0005840">
    <property type="term" value="C:ribosome"/>
    <property type="evidence" value="ECO:0007669"/>
    <property type="project" value="UniProtKB-KW"/>
</dbReference>
<dbReference type="SUPFAM" id="SSF50104">
    <property type="entry name" value="Translation proteins SH3-like domain"/>
    <property type="match status" value="1"/>
</dbReference>
<dbReference type="AlphaFoldDB" id="I7MJ94"/>
<dbReference type="GO" id="GO:1990904">
    <property type="term" value="C:ribonucleoprotein complex"/>
    <property type="evidence" value="ECO:0007669"/>
    <property type="project" value="UniProtKB-KW"/>
</dbReference>
<dbReference type="InterPro" id="IPR001141">
    <property type="entry name" value="Ribosomal_eL27"/>
</dbReference>
<dbReference type="OrthoDB" id="2365484at2759"/>
<dbReference type="InterPro" id="IPR038655">
    <property type="entry name" value="Ribosomal_eL27_sf"/>
</dbReference>
<reference evidence="5" key="1">
    <citation type="journal article" date="2006" name="PLoS Biol.">
        <title>Macronuclear genome sequence of the ciliate Tetrahymena thermophila, a model eukaryote.</title>
        <authorList>
            <person name="Eisen J.A."/>
            <person name="Coyne R.S."/>
            <person name="Wu M."/>
            <person name="Wu D."/>
            <person name="Thiagarajan M."/>
            <person name="Wortman J.R."/>
            <person name="Badger J.H."/>
            <person name="Ren Q."/>
            <person name="Amedeo P."/>
            <person name="Jones K.M."/>
            <person name="Tallon L.J."/>
            <person name="Delcher A.L."/>
            <person name="Salzberg S.L."/>
            <person name="Silva J.C."/>
            <person name="Haas B.J."/>
            <person name="Majoros W.H."/>
            <person name="Farzad M."/>
            <person name="Carlton J.M."/>
            <person name="Smith R.K. Jr."/>
            <person name="Garg J."/>
            <person name="Pearlman R.E."/>
            <person name="Karrer K.M."/>
            <person name="Sun L."/>
            <person name="Manning G."/>
            <person name="Elde N.C."/>
            <person name="Turkewitz A.P."/>
            <person name="Asai D.J."/>
            <person name="Wilkes D.E."/>
            <person name="Wang Y."/>
            <person name="Cai H."/>
            <person name="Collins K."/>
            <person name="Stewart B.A."/>
            <person name="Lee S.R."/>
            <person name="Wilamowska K."/>
            <person name="Weinberg Z."/>
            <person name="Ruzzo W.L."/>
            <person name="Wloga D."/>
            <person name="Gaertig J."/>
            <person name="Frankel J."/>
            <person name="Tsao C.-C."/>
            <person name="Gorovsky M.A."/>
            <person name="Keeling P.J."/>
            <person name="Waller R.F."/>
            <person name="Patron N.J."/>
            <person name="Cherry J.M."/>
            <person name="Stover N.A."/>
            <person name="Krieger C.J."/>
            <person name="del Toro C."/>
            <person name="Ryder H.F."/>
            <person name="Williamson S.C."/>
            <person name="Barbeau R.A."/>
            <person name="Hamilton E.P."/>
            <person name="Orias E."/>
        </authorList>
    </citation>
    <scope>NUCLEOTIDE SEQUENCE [LARGE SCALE GENOMIC DNA]</scope>
    <source>
        <strain evidence="5">SB210</strain>
    </source>
</reference>
<dbReference type="Gene3D" id="2.30.30.770">
    <property type="match status" value="1"/>
</dbReference>
<dbReference type="GO" id="GO:0003735">
    <property type="term" value="F:structural constituent of ribosome"/>
    <property type="evidence" value="ECO:0007669"/>
    <property type="project" value="InterPro"/>
</dbReference>
<dbReference type="Proteomes" id="UP000009168">
    <property type="component" value="Unassembled WGS sequence"/>
</dbReference>
<dbReference type="Pfam" id="PF01777">
    <property type="entry name" value="Ribosomal_L27e"/>
    <property type="match status" value="1"/>
</dbReference>
<gene>
    <name evidence="4" type="ORF">TTHERM_00780960</name>
</gene>
<dbReference type="GO" id="GO:0006412">
    <property type="term" value="P:translation"/>
    <property type="evidence" value="ECO:0007669"/>
    <property type="project" value="InterPro"/>
</dbReference>
<proteinExistence type="inferred from homology"/>
<dbReference type="InterPro" id="IPR008991">
    <property type="entry name" value="Translation_prot_SH3-like_sf"/>
</dbReference>
<dbReference type="PANTHER" id="PTHR10497">
    <property type="entry name" value="60S RIBOSOMAL PROTEIN L27"/>
    <property type="match status" value="1"/>
</dbReference>
<dbReference type="GeneID" id="7830736"/>
<dbReference type="InterPro" id="IPR041991">
    <property type="entry name" value="Ribosomal_eL27_KOW"/>
</dbReference>